<protein>
    <submittedName>
        <fullName evidence="2">DUF3153 domain-containing protein</fullName>
    </submittedName>
</protein>
<keyword evidence="1" id="KW-0812">Transmembrane</keyword>
<evidence type="ECO:0000313" key="3">
    <source>
        <dbReference type="Proteomes" id="UP000559885"/>
    </source>
</evidence>
<dbReference type="Proteomes" id="UP000559885">
    <property type="component" value="Unassembled WGS sequence"/>
</dbReference>
<dbReference type="RefSeq" id="WP_185374272.1">
    <property type="nucleotide sequence ID" value="NZ_JAARRM010000004.1"/>
</dbReference>
<comment type="caution">
    <text evidence="2">The sequence shown here is derived from an EMBL/GenBank/DDBJ whole genome shotgun (WGS) entry which is preliminary data.</text>
</comment>
<feature type="transmembrane region" description="Helical" evidence="1">
    <location>
        <begin position="193"/>
        <end position="215"/>
    </location>
</feature>
<reference evidence="2 3" key="1">
    <citation type="submission" date="2020-03" db="EMBL/GenBank/DDBJ databases">
        <title>Soil Listeria distribution.</title>
        <authorList>
            <person name="Liao J."/>
            <person name="Wiedmann M."/>
        </authorList>
    </citation>
    <scope>NUCLEOTIDE SEQUENCE [LARGE SCALE GENOMIC DNA]</scope>
    <source>
        <strain evidence="2 3">FSL L7-1507</strain>
    </source>
</reference>
<dbReference type="PROSITE" id="PS51257">
    <property type="entry name" value="PROKAR_LIPOPROTEIN"/>
    <property type="match status" value="1"/>
</dbReference>
<name>A0A841ZSS9_9LIST</name>
<keyword evidence="1" id="KW-0472">Membrane</keyword>
<proteinExistence type="predicted"/>
<organism evidence="2 3">
    <name type="scientific">Listeria aquatica</name>
    <dbReference type="NCBI Taxonomy" id="1494960"/>
    <lineage>
        <taxon>Bacteria</taxon>
        <taxon>Bacillati</taxon>
        <taxon>Bacillota</taxon>
        <taxon>Bacilli</taxon>
        <taxon>Bacillales</taxon>
        <taxon>Listeriaceae</taxon>
        <taxon>Listeria</taxon>
    </lineage>
</organism>
<dbReference type="AlphaFoldDB" id="A0A841ZSS9"/>
<sequence>MKGKGRILVLWLLVLVVFLAGCASVTNTVKVNRDRSAELTFDIKLSKLAWLFSEQVSGDIQAKLKEQGFSVKKESTTHFLVRKKVKEMDQQALSKQELAKYGVKIREKRGFFMTSYRVEANLDIPKLIGELGSGEIPIPEKVLAQIDYTFVLDLPISQVQDSNADREDGGQLTWKVPLDQKNKLFVEVGVPNVLNIAIFAGILLIVLAGIIFVVVRKRKNKRKSLSE</sequence>
<dbReference type="EMBL" id="JAARRM010000004">
    <property type="protein sequence ID" value="MBC1521990.1"/>
    <property type="molecule type" value="Genomic_DNA"/>
</dbReference>
<evidence type="ECO:0000256" key="1">
    <source>
        <dbReference type="SAM" id="Phobius"/>
    </source>
</evidence>
<accession>A0A841ZSS9</accession>
<keyword evidence="1" id="KW-1133">Transmembrane helix</keyword>
<evidence type="ECO:0000313" key="2">
    <source>
        <dbReference type="EMBL" id="MBC1521990.1"/>
    </source>
</evidence>
<gene>
    <name evidence="2" type="ORF">HB912_10050</name>
</gene>